<feature type="region of interest" description="Disordered" evidence="8">
    <location>
        <begin position="1"/>
        <end position="25"/>
    </location>
</feature>
<dbReference type="OMA" id="SAWQESI"/>
<proteinExistence type="inferred from homology"/>
<evidence type="ECO:0000256" key="8">
    <source>
        <dbReference type="SAM" id="MobiDB-lite"/>
    </source>
</evidence>
<keyword evidence="6" id="KW-0539">Nucleus</keyword>
<dbReference type="EMBL" id="CM002922">
    <property type="protein sequence ID" value="KGN64160.1"/>
    <property type="molecule type" value="Genomic_DNA"/>
</dbReference>
<dbReference type="GO" id="GO:0071013">
    <property type="term" value="C:catalytic step 2 spliceosome"/>
    <property type="evidence" value="ECO:0000318"/>
    <property type="project" value="GO_Central"/>
</dbReference>
<dbReference type="AlphaFoldDB" id="A0A0A0LQG2"/>
<keyword evidence="10" id="KW-1185">Reference proteome</keyword>
<keyword evidence="7" id="KW-0175">Coiled coil</keyword>
<dbReference type="GO" id="GO:0000974">
    <property type="term" value="C:Prp19 complex"/>
    <property type="evidence" value="ECO:0000318"/>
    <property type="project" value="GO_Central"/>
</dbReference>
<organism evidence="9 10">
    <name type="scientific">Cucumis sativus</name>
    <name type="common">Cucumber</name>
    <dbReference type="NCBI Taxonomy" id="3659"/>
    <lineage>
        <taxon>Eukaryota</taxon>
        <taxon>Viridiplantae</taxon>
        <taxon>Streptophyta</taxon>
        <taxon>Embryophyta</taxon>
        <taxon>Tracheophyta</taxon>
        <taxon>Spermatophyta</taxon>
        <taxon>Magnoliopsida</taxon>
        <taxon>eudicotyledons</taxon>
        <taxon>Gunneridae</taxon>
        <taxon>Pentapetalae</taxon>
        <taxon>rosids</taxon>
        <taxon>fabids</taxon>
        <taxon>Cucurbitales</taxon>
        <taxon>Cucurbitaceae</taxon>
        <taxon>Benincaseae</taxon>
        <taxon>Cucumis</taxon>
    </lineage>
</organism>
<dbReference type="Pfam" id="PF05700">
    <property type="entry name" value="BCAS2"/>
    <property type="match status" value="1"/>
</dbReference>
<feature type="coiled-coil region" evidence="7">
    <location>
        <begin position="157"/>
        <end position="234"/>
    </location>
</feature>
<evidence type="ECO:0000256" key="4">
    <source>
        <dbReference type="ARBA" id="ARBA00022728"/>
    </source>
</evidence>
<dbReference type="OrthoDB" id="205794at2759"/>
<evidence type="ECO:0000256" key="3">
    <source>
        <dbReference type="ARBA" id="ARBA00022664"/>
    </source>
</evidence>
<evidence type="ECO:0000256" key="7">
    <source>
        <dbReference type="SAM" id="Coils"/>
    </source>
</evidence>
<protein>
    <recommendedName>
        <fullName evidence="11">Pre-mRNA-splicing factor SPF27 homolog</fullName>
    </recommendedName>
</protein>
<keyword evidence="3" id="KW-0507">mRNA processing</keyword>
<evidence type="ECO:0000256" key="5">
    <source>
        <dbReference type="ARBA" id="ARBA00023187"/>
    </source>
</evidence>
<evidence type="ECO:0000256" key="1">
    <source>
        <dbReference type="ARBA" id="ARBA00004123"/>
    </source>
</evidence>
<evidence type="ECO:0000313" key="10">
    <source>
        <dbReference type="Proteomes" id="UP000029981"/>
    </source>
</evidence>
<dbReference type="STRING" id="3659.A0A0A0LQG2"/>
<reference evidence="9 10" key="1">
    <citation type="journal article" date="2009" name="Nat. Genet.">
        <title>The genome of the cucumber, Cucumis sativus L.</title>
        <authorList>
            <person name="Huang S."/>
            <person name="Li R."/>
            <person name="Zhang Z."/>
            <person name="Li L."/>
            <person name="Gu X."/>
            <person name="Fan W."/>
            <person name="Lucas W.J."/>
            <person name="Wang X."/>
            <person name="Xie B."/>
            <person name="Ni P."/>
            <person name="Ren Y."/>
            <person name="Zhu H."/>
            <person name="Li J."/>
            <person name="Lin K."/>
            <person name="Jin W."/>
            <person name="Fei Z."/>
            <person name="Li G."/>
            <person name="Staub J."/>
            <person name="Kilian A."/>
            <person name="van der Vossen E.A."/>
            <person name="Wu Y."/>
            <person name="Guo J."/>
            <person name="He J."/>
            <person name="Jia Z."/>
            <person name="Ren Y."/>
            <person name="Tian G."/>
            <person name="Lu Y."/>
            <person name="Ruan J."/>
            <person name="Qian W."/>
            <person name="Wang M."/>
            <person name="Huang Q."/>
            <person name="Li B."/>
            <person name="Xuan Z."/>
            <person name="Cao J."/>
            <person name="Asan"/>
            <person name="Wu Z."/>
            <person name="Zhang J."/>
            <person name="Cai Q."/>
            <person name="Bai Y."/>
            <person name="Zhao B."/>
            <person name="Han Y."/>
            <person name="Li Y."/>
            <person name="Li X."/>
            <person name="Wang S."/>
            <person name="Shi Q."/>
            <person name="Liu S."/>
            <person name="Cho W.K."/>
            <person name="Kim J.Y."/>
            <person name="Xu Y."/>
            <person name="Heller-Uszynska K."/>
            <person name="Miao H."/>
            <person name="Cheng Z."/>
            <person name="Zhang S."/>
            <person name="Wu J."/>
            <person name="Yang Y."/>
            <person name="Kang H."/>
            <person name="Li M."/>
            <person name="Liang H."/>
            <person name="Ren X."/>
            <person name="Shi Z."/>
            <person name="Wen M."/>
            <person name="Jian M."/>
            <person name="Yang H."/>
            <person name="Zhang G."/>
            <person name="Yang Z."/>
            <person name="Chen R."/>
            <person name="Liu S."/>
            <person name="Li J."/>
            <person name="Ma L."/>
            <person name="Liu H."/>
            <person name="Zhou Y."/>
            <person name="Zhao J."/>
            <person name="Fang X."/>
            <person name="Li G."/>
            <person name="Fang L."/>
            <person name="Li Y."/>
            <person name="Liu D."/>
            <person name="Zheng H."/>
            <person name="Zhang Y."/>
            <person name="Qin N."/>
            <person name="Li Z."/>
            <person name="Yang G."/>
            <person name="Yang S."/>
            <person name="Bolund L."/>
            <person name="Kristiansen K."/>
            <person name="Zheng H."/>
            <person name="Li S."/>
            <person name="Zhang X."/>
            <person name="Yang H."/>
            <person name="Wang J."/>
            <person name="Sun R."/>
            <person name="Zhang B."/>
            <person name="Jiang S."/>
            <person name="Wang J."/>
            <person name="Du Y."/>
            <person name="Li S."/>
        </authorList>
    </citation>
    <scope>NUCLEOTIDE SEQUENCE [LARGE SCALE GENOMIC DNA]</scope>
    <source>
        <strain evidence="10">cv. 9930</strain>
    </source>
</reference>
<dbReference type="GO" id="GO:0006397">
    <property type="term" value="P:mRNA processing"/>
    <property type="evidence" value="ECO:0007669"/>
    <property type="project" value="UniProtKB-KW"/>
</dbReference>
<reference evidence="9 10" key="2">
    <citation type="journal article" date="2009" name="PLoS ONE">
        <title>An integrated genetic and cytogenetic map of the cucumber genome.</title>
        <authorList>
            <person name="Ren Y."/>
            <person name="Zhang Z."/>
            <person name="Liu J."/>
            <person name="Staub J.E."/>
            <person name="Han Y."/>
            <person name="Cheng Z."/>
            <person name="Li X."/>
            <person name="Lu J."/>
            <person name="Miao H."/>
            <person name="Kang H."/>
            <person name="Xie B."/>
            <person name="Gu X."/>
            <person name="Wang X."/>
            <person name="Du Y."/>
            <person name="Jin W."/>
            <person name="Huang S."/>
        </authorList>
    </citation>
    <scope>NUCLEOTIDE SEQUENCE [LARGE SCALE GENOMIC DNA]</scope>
    <source>
        <strain evidence="10">cv. 9930</strain>
    </source>
</reference>
<reference evidence="9 10" key="3">
    <citation type="journal article" date="2010" name="BMC Genomics">
        <title>Transcriptome sequencing and comparative analysis of cucumber flowers with different sex types.</title>
        <authorList>
            <person name="Guo S."/>
            <person name="Zheng Y."/>
            <person name="Joung J.G."/>
            <person name="Liu S."/>
            <person name="Zhang Z."/>
            <person name="Crasta O.R."/>
            <person name="Sobral B.W."/>
            <person name="Xu Y."/>
            <person name="Huang S."/>
            <person name="Fei Z."/>
        </authorList>
    </citation>
    <scope>NUCLEOTIDE SEQUENCE [LARGE SCALE GENOMIC DNA]</scope>
    <source>
        <strain evidence="10">cv. 9930</strain>
    </source>
</reference>
<dbReference type="eggNOG" id="KOG3096">
    <property type="taxonomic scope" value="Eukaryota"/>
</dbReference>
<evidence type="ECO:0008006" key="11">
    <source>
        <dbReference type="Google" id="ProtNLM"/>
    </source>
</evidence>
<evidence type="ECO:0000313" key="9">
    <source>
        <dbReference type="EMBL" id="KGN64160.1"/>
    </source>
</evidence>
<reference evidence="9 10" key="4">
    <citation type="journal article" date="2011" name="BMC Genomics">
        <title>RNA-Seq improves annotation of protein-coding genes in the cucumber genome.</title>
        <authorList>
            <person name="Li Z."/>
            <person name="Zhang Z."/>
            <person name="Yan P."/>
            <person name="Huang S."/>
            <person name="Fei Z."/>
            <person name="Lin K."/>
        </authorList>
    </citation>
    <scope>NUCLEOTIDE SEQUENCE [LARGE SCALE GENOMIC DNA]</scope>
    <source>
        <strain evidence="10">cv. 9930</strain>
    </source>
</reference>
<dbReference type="PANTHER" id="PTHR13296:SF0">
    <property type="entry name" value="PRE-MRNA-SPLICING FACTOR SPF27"/>
    <property type="match status" value="1"/>
</dbReference>
<accession>A0A0A0LQG2</accession>
<name>A0A0A0LQG2_CUCSA</name>
<dbReference type="InterPro" id="IPR008409">
    <property type="entry name" value="SPF27"/>
</dbReference>
<keyword evidence="4" id="KW-0747">Spliceosome</keyword>
<dbReference type="Proteomes" id="UP000029981">
    <property type="component" value="Chromosome 1"/>
</dbReference>
<comment type="similarity">
    <text evidence="2">Belongs to the SPF27 family.</text>
</comment>
<dbReference type="PANTHER" id="PTHR13296">
    <property type="entry name" value="BCAS2 PROTEIN"/>
    <property type="match status" value="1"/>
</dbReference>
<sequence length="256" mass="29728">MAANNNNGDILMLEAPPQPSQPAWRVSADAEVIDALPYIDDDYADPRVKAEVDRLVEEEMRRSSKRPADFLKDLPPLPKFKFEDHPMLAREYERVRAGRPPVPLDVARYKLETPPPNKKNDETAWKQTLQKAQCLLRHQVLRLENLDLMSKYGPDIWKQHNKQLEALLSRMQKLAQEQNEKIEKVNRERKFHQQNAAYELHALSTQWKELCEKNMEIQVACFQLEGQIQELRREAAEKGWNLEVNVENGSVSLPVS</sequence>
<comment type="subcellular location">
    <subcellularLocation>
        <location evidence="1">Nucleus</location>
    </subcellularLocation>
</comment>
<dbReference type="Gramene" id="KGN64160">
    <property type="protein sequence ID" value="KGN64160"/>
    <property type="gene ID" value="Csa_1G042680"/>
</dbReference>
<evidence type="ECO:0000256" key="6">
    <source>
        <dbReference type="ARBA" id="ARBA00023242"/>
    </source>
</evidence>
<dbReference type="KEGG" id="csv:101218284"/>
<dbReference type="GO" id="GO:0008380">
    <property type="term" value="P:RNA splicing"/>
    <property type="evidence" value="ECO:0007669"/>
    <property type="project" value="UniProtKB-KW"/>
</dbReference>
<gene>
    <name evidence="9" type="ORF">Csa_1G042680</name>
</gene>
<evidence type="ECO:0000256" key="2">
    <source>
        <dbReference type="ARBA" id="ARBA00010788"/>
    </source>
</evidence>
<keyword evidence="5" id="KW-0508">mRNA splicing</keyword>